<dbReference type="FunCoup" id="A0A1E5R4L8">
    <property type="interactions" value="1213"/>
</dbReference>
<evidence type="ECO:0000313" key="5">
    <source>
        <dbReference type="EMBL" id="OEJ81821.1"/>
    </source>
</evidence>
<accession>A0A1E5R4L8</accession>
<dbReference type="PANTHER" id="PTHR16193:SF0">
    <property type="entry name" value="TETRATRICOPEPTIDE REPEAT PROTEIN 27"/>
    <property type="match status" value="1"/>
</dbReference>
<dbReference type="InterPro" id="IPR044244">
    <property type="entry name" value="TTC27/Emw1"/>
</dbReference>
<keyword evidence="6" id="KW-1185">Reference proteome</keyword>
<dbReference type="InterPro" id="IPR011990">
    <property type="entry name" value="TPR-like_helical_dom_sf"/>
</dbReference>
<sequence length="920" mass="103982">MDILFHIHLLLSTPIATFDKAVNDANGSELAANTYHQTTKLILEGQSANFVSNWGKEYNVQGLVSELEQLVLNQSAIEASQLQTAVQQKITGYLKENFVCNDVNSSLLLAIALLQTFIQANYTGPAPNLAFPKTSDRLKQTVLQLLSCSGQPAYELCDYPICLLLSLILVDLLTGDVPNNAESGVAIPIIDRSSLVPFQSICLWWKARAIMCQLSLLHEPAGDAPVVASSIYSSIDLVASILADQVKTLVSENTQRELYTIFYLENAKCSLAINTEHFCLPSLIKAQKLTNFQFVLTGARAKRTKYQSVAHANLVVLAKSDDSLIPTDTDDAKVGNRTDLPQSLDLNHEMLLEKPVFESIGAEPLDQQIYKKSKITDENGFNEDTLLPTALRQENIPILLRELDPNSQPKLNNLDDIQLLLRLYTLRQTSPAKDPLVEIELSALVTRLIFDGQDTDTKDWSIFSRSLWERSIIETTKAKTVERGLLQMQALVEELGLKIKTTSLPTDADAENSSSDNGMTRMKYIHQLPFLPRWNLDATLAEKYMSMGILRSAVEIYERLQMPCEAALCYAAVGDEKEAERILEQRIITNPTDCRAFSILGDIKQDPELWEKAWSLGKYVNAKNSLGKYYFNVKKDNVTALKHLNDSLKQYPLSFETWYFYGCVALEHGNMTVAAEAFSRCVSLEDDHALSWSNLSAAYVELGKLKQAHNCLQKAVKSDSQKNWRIWENYMMVSMKCNEWDDVLLCCQNLLKLKKDNNSMSIIDLPVIEKLVELLITSEYDPENQRLTHFQTSCIDFVCVQLPQVITNEPRCWKLVSKVELWRKRPWAALENVEKAYRSILHNPDLDVDEKVWNDTVDACEDLVAAYESLGEMEGRMGDLVCKDWKYKARSTIKSLMSKGKKTWDGSEGWERLLEMRNDM</sequence>
<evidence type="ECO:0000313" key="6">
    <source>
        <dbReference type="Proteomes" id="UP000095728"/>
    </source>
</evidence>
<keyword evidence="1" id="KW-0677">Repeat</keyword>
<dbReference type="PROSITE" id="PS50005">
    <property type="entry name" value="TPR"/>
    <property type="match status" value="2"/>
</dbReference>
<organism evidence="5 6">
    <name type="scientific">Hanseniaspora osmophila</name>
    <dbReference type="NCBI Taxonomy" id="56408"/>
    <lineage>
        <taxon>Eukaryota</taxon>
        <taxon>Fungi</taxon>
        <taxon>Dikarya</taxon>
        <taxon>Ascomycota</taxon>
        <taxon>Saccharomycotina</taxon>
        <taxon>Saccharomycetes</taxon>
        <taxon>Saccharomycodales</taxon>
        <taxon>Saccharomycodaceae</taxon>
        <taxon>Hanseniaspora</taxon>
    </lineage>
</organism>
<dbReference type="AlphaFoldDB" id="A0A1E5R4L8"/>
<comment type="caution">
    <text evidence="5">The sequence shown here is derived from an EMBL/GenBank/DDBJ whole genome shotgun (WGS) entry which is preliminary data.</text>
</comment>
<name>A0A1E5R4L8_9ASCO</name>
<keyword evidence="2 3" id="KW-0802">TPR repeat</keyword>
<dbReference type="PANTHER" id="PTHR16193">
    <property type="entry name" value="TETRATRICOPEPTIDE REPEAT PROTEIN 27"/>
    <property type="match status" value="1"/>
</dbReference>
<dbReference type="InterPro" id="IPR019734">
    <property type="entry name" value="TPR_rpt"/>
</dbReference>
<feature type="chain" id="PRO_5009184602" evidence="4">
    <location>
        <begin position="18"/>
        <end position="920"/>
    </location>
</feature>
<dbReference type="EMBL" id="LPNM01000010">
    <property type="protein sequence ID" value="OEJ81821.1"/>
    <property type="molecule type" value="Genomic_DNA"/>
</dbReference>
<feature type="signal peptide" evidence="4">
    <location>
        <begin position="1"/>
        <end position="17"/>
    </location>
</feature>
<dbReference type="InParanoid" id="A0A1E5R4L8"/>
<dbReference type="Proteomes" id="UP000095728">
    <property type="component" value="Unassembled WGS sequence"/>
</dbReference>
<evidence type="ECO:0000256" key="2">
    <source>
        <dbReference type="ARBA" id="ARBA00022803"/>
    </source>
</evidence>
<protein>
    <submittedName>
        <fullName evidence="5">Essential for maintenance of the cell wall protein 1</fullName>
    </submittedName>
</protein>
<reference evidence="6" key="1">
    <citation type="journal article" date="2016" name="Genome Announc.">
        <title>Genome sequences of three species of Hanseniaspora isolated from spontaneous wine fermentations.</title>
        <authorList>
            <person name="Sternes P.R."/>
            <person name="Lee D."/>
            <person name="Kutyna D.R."/>
            <person name="Borneman A.R."/>
        </authorList>
    </citation>
    <scope>NUCLEOTIDE SEQUENCE [LARGE SCALE GENOMIC DNA]</scope>
    <source>
        <strain evidence="6">AWRI3579</strain>
    </source>
</reference>
<dbReference type="Pfam" id="PF13181">
    <property type="entry name" value="TPR_8"/>
    <property type="match status" value="1"/>
</dbReference>
<feature type="repeat" description="TPR" evidence="3">
    <location>
        <begin position="655"/>
        <end position="688"/>
    </location>
</feature>
<feature type="repeat" description="TPR" evidence="3">
    <location>
        <begin position="689"/>
        <end position="722"/>
    </location>
</feature>
<evidence type="ECO:0000256" key="3">
    <source>
        <dbReference type="PROSITE-ProRule" id="PRU00339"/>
    </source>
</evidence>
<proteinExistence type="predicted"/>
<dbReference type="SUPFAM" id="SSF48452">
    <property type="entry name" value="TPR-like"/>
    <property type="match status" value="1"/>
</dbReference>
<evidence type="ECO:0000256" key="4">
    <source>
        <dbReference type="SAM" id="SignalP"/>
    </source>
</evidence>
<evidence type="ECO:0000256" key="1">
    <source>
        <dbReference type="ARBA" id="ARBA00022737"/>
    </source>
</evidence>
<keyword evidence="4" id="KW-0732">Signal</keyword>
<gene>
    <name evidence="5" type="ORF">AWRI3579_g3748</name>
</gene>
<dbReference type="Gene3D" id="1.25.40.10">
    <property type="entry name" value="Tetratricopeptide repeat domain"/>
    <property type="match status" value="1"/>
</dbReference>
<dbReference type="OrthoDB" id="1936594at2759"/>
<dbReference type="STRING" id="56408.A0A1E5R4L8"/>